<dbReference type="RefSeq" id="WP_175454369.1">
    <property type="nucleotide sequence ID" value="NZ_FNKQ01000001.1"/>
</dbReference>
<dbReference type="InterPro" id="IPR057160">
    <property type="entry name" value="DUF7838"/>
</dbReference>
<name>A0A1H0YS84_9EURY</name>
<dbReference type="Proteomes" id="UP000199289">
    <property type="component" value="Unassembled WGS sequence"/>
</dbReference>
<protein>
    <recommendedName>
        <fullName evidence="1">DUF7838 domain-containing protein</fullName>
    </recommendedName>
</protein>
<evidence type="ECO:0000313" key="2">
    <source>
        <dbReference type="EMBL" id="SDQ17938.1"/>
    </source>
</evidence>
<accession>A0A1H0YS84</accession>
<dbReference type="AlphaFoldDB" id="A0A1H0YS84"/>
<reference evidence="3" key="1">
    <citation type="submission" date="2016-10" db="EMBL/GenBank/DDBJ databases">
        <authorList>
            <person name="Varghese N."/>
            <person name="Submissions S."/>
        </authorList>
    </citation>
    <scope>NUCLEOTIDE SEQUENCE [LARGE SCALE GENOMIC DNA]</scope>
    <source>
        <strain evidence="3">CGMCC 1.12397</strain>
    </source>
</reference>
<gene>
    <name evidence="2" type="ORF">SAMN05216278_0807</name>
</gene>
<organism evidence="2 3">
    <name type="scientific">Halopelagius longus</name>
    <dbReference type="NCBI Taxonomy" id="1236180"/>
    <lineage>
        <taxon>Archaea</taxon>
        <taxon>Methanobacteriati</taxon>
        <taxon>Methanobacteriota</taxon>
        <taxon>Stenosarchaea group</taxon>
        <taxon>Halobacteria</taxon>
        <taxon>Halobacteriales</taxon>
        <taxon>Haloferacaceae</taxon>
    </lineage>
</organism>
<sequence>MSLEMEYDCPECDNSQFWRTAYTELHLGEKTKWRCSECGYGFININDGISTADA</sequence>
<evidence type="ECO:0000313" key="3">
    <source>
        <dbReference type="Proteomes" id="UP000199289"/>
    </source>
</evidence>
<dbReference type="OrthoDB" id="280204at2157"/>
<dbReference type="Pfam" id="PF25208">
    <property type="entry name" value="DUF7838"/>
    <property type="match status" value="1"/>
</dbReference>
<dbReference type="EMBL" id="FNKQ01000001">
    <property type="protein sequence ID" value="SDQ17938.1"/>
    <property type="molecule type" value="Genomic_DNA"/>
</dbReference>
<proteinExistence type="predicted"/>
<feature type="domain" description="DUF7838" evidence="1">
    <location>
        <begin position="1"/>
        <end position="53"/>
    </location>
</feature>
<evidence type="ECO:0000259" key="1">
    <source>
        <dbReference type="Pfam" id="PF25208"/>
    </source>
</evidence>